<dbReference type="NCBIfam" id="NF005559">
    <property type="entry name" value="PRK07231.1"/>
    <property type="match status" value="1"/>
</dbReference>
<name>A0ABN5WKS4_9SPHN</name>
<dbReference type="InterPro" id="IPR002347">
    <property type="entry name" value="SDR_fam"/>
</dbReference>
<dbReference type="PRINTS" id="PR00080">
    <property type="entry name" value="SDRFAMILY"/>
</dbReference>
<proteinExistence type="inferred from homology"/>
<dbReference type="PANTHER" id="PTHR24321">
    <property type="entry name" value="DEHYDROGENASES, SHORT CHAIN"/>
    <property type="match status" value="1"/>
</dbReference>
<dbReference type="PRINTS" id="PR00081">
    <property type="entry name" value="GDHRDH"/>
</dbReference>
<dbReference type="Pfam" id="PF13561">
    <property type="entry name" value="adh_short_C2"/>
    <property type="match status" value="1"/>
</dbReference>
<keyword evidence="2" id="KW-0560">Oxidoreductase</keyword>
<dbReference type="EMBL" id="AP018817">
    <property type="protein sequence ID" value="BBF69962.1"/>
    <property type="molecule type" value="Genomic_DNA"/>
</dbReference>
<dbReference type="InterPro" id="IPR020904">
    <property type="entry name" value="Sc_DH/Rdtase_CS"/>
</dbReference>
<sequence length="248" mass="25084">MTAIDLKDKVALVTGGASGIGKACVEALLAAGARVVIADLDGDAARALAVTLGPNVAGTAADTTDEASCFAMVDFARQQFGALHIAVNNAGVTSTHTPISELALAEWRRVASVNMDGVFLSLKAEIPAMRDAGGGAVVNIGSVMSAVAAAGASAYTTCKHAIVGLTKAAALEGAPMGIRVNAVGPGYVETPLLQQATRDRMAEIAALHALGRIAQPEEIAAAVCFLVSPLASFMTGTYYPVDGGYLAR</sequence>
<accession>A0ABN5WKS4</accession>
<evidence type="ECO:0000313" key="3">
    <source>
        <dbReference type="EMBL" id="BBF69962.1"/>
    </source>
</evidence>
<dbReference type="Proteomes" id="UP001059971">
    <property type="component" value="Chromosome 1"/>
</dbReference>
<comment type="similarity">
    <text evidence="1">Belongs to the short-chain dehydrogenases/reductases (SDR) family.</text>
</comment>
<organism evidence="3 4">
    <name type="scientific">Sphingomonas bisphenolicum</name>
    <dbReference type="NCBI Taxonomy" id="296544"/>
    <lineage>
        <taxon>Bacteria</taxon>
        <taxon>Pseudomonadati</taxon>
        <taxon>Pseudomonadota</taxon>
        <taxon>Alphaproteobacteria</taxon>
        <taxon>Sphingomonadales</taxon>
        <taxon>Sphingomonadaceae</taxon>
        <taxon>Sphingomonas</taxon>
    </lineage>
</organism>
<dbReference type="SUPFAM" id="SSF51735">
    <property type="entry name" value="NAD(P)-binding Rossmann-fold domains"/>
    <property type="match status" value="1"/>
</dbReference>
<evidence type="ECO:0000256" key="1">
    <source>
        <dbReference type="ARBA" id="ARBA00006484"/>
    </source>
</evidence>
<dbReference type="InterPro" id="IPR036291">
    <property type="entry name" value="NAD(P)-bd_dom_sf"/>
</dbReference>
<gene>
    <name evidence="3" type="ORF">SBA_ch1_21620</name>
</gene>
<dbReference type="Gene3D" id="3.40.50.720">
    <property type="entry name" value="NAD(P)-binding Rossmann-like Domain"/>
    <property type="match status" value="1"/>
</dbReference>
<dbReference type="PROSITE" id="PS00061">
    <property type="entry name" value="ADH_SHORT"/>
    <property type="match status" value="1"/>
</dbReference>
<protein>
    <submittedName>
        <fullName evidence="3">Short-chain dehydrogenase</fullName>
    </submittedName>
</protein>
<dbReference type="PANTHER" id="PTHR24321:SF8">
    <property type="entry name" value="ESTRADIOL 17-BETA-DEHYDROGENASE 8-RELATED"/>
    <property type="match status" value="1"/>
</dbReference>
<dbReference type="CDD" id="cd05233">
    <property type="entry name" value="SDR_c"/>
    <property type="match status" value="1"/>
</dbReference>
<reference evidence="3" key="1">
    <citation type="submission" date="2018-07" db="EMBL/GenBank/DDBJ databases">
        <title>Complete genome sequence of Sphingomonas bisphenolicum strain AO1, a bisphenol A degradative bacterium isolated from Japanese farm field.</title>
        <authorList>
            <person name="Murakami M."/>
            <person name="Koh M."/>
            <person name="Koba S."/>
            <person name="Matsumura Y."/>
        </authorList>
    </citation>
    <scope>NUCLEOTIDE SEQUENCE</scope>
    <source>
        <strain evidence="3">AO1</strain>
    </source>
</reference>
<dbReference type="RefSeq" id="WP_261934431.1">
    <property type="nucleotide sequence ID" value="NZ_AP018817.1"/>
</dbReference>
<keyword evidence="4" id="KW-1185">Reference proteome</keyword>
<evidence type="ECO:0000313" key="4">
    <source>
        <dbReference type="Proteomes" id="UP001059971"/>
    </source>
</evidence>
<evidence type="ECO:0000256" key="2">
    <source>
        <dbReference type="ARBA" id="ARBA00023002"/>
    </source>
</evidence>